<dbReference type="AlphaFoldDB" id="A0AAJ7X109"/>
<feature type="domain" description="ApaG" evidence="5">
    <location>
        <begin position="302"/>
        <end position="432"/>
    </location>
</feature>
<reference evidence="7" key="1">
    <citation type="submission" date="2025-08" db="UniProtKB">
        <authorList>
            <consortium name="RefSeq"/>
        </authorList>
    </citation>
    <scope>IDENTIFICATION</scope>
    <source>
        <tissue evidence="7">Sperm</tissue>
    </source>
</reference>
<dbReference type="CTD" id="26273"/>
<dbReference type="KEGG" id="pmrn:116945642"/>
<gene>
    <name evidence="7" type="primary">FBXO3</name>
</gene>
<keyword evidence="6" id="KW-1185">Reference proteome</keyword>
<organism evidence="6 7">
    <name type="scientific">Petromyzon marinus</name>
    <name type="common">Sea lamprey</name>
    <dbReference type="NCBI Taxonomy" id="7757"/>
    <lineage>
        <taxon>Eukaryota</taxon>
        <taxon>Metazoa</taxon>
        <taxon>Chordata</taxon>
        <taxon>Craniata</taxon>
        <taxon>Vertebrata</taxon>
        <taxon>Cyclostomata</taxon>
        <taxon>Hyperoartia</taxon>
        <taxon>Petromyzontiformes</taxon>
        <taxon>Petromyzontidae</taxon>
        <taxon>Petromyzon</taxon>
    </lineage>
</organism>
<dbReference type="NCBIfam" id="NF003967">
    <property type="entry name" value="PRK05461.1"/>
    <property type="match status" value="1"/>
</dbReference>
<dbReference type="InterPro" id="IPR037883">
    <property type="entry name" value="Knr4/Smi1-like_sf"/>
</dbReference>
<dbReference type="GeneID" id="116945642"/>
<evidence type="ECO:0000259" key="4">
    <source>
        <dbReference type="PROSITE" id="PS50181"/>
    </source>
</evidence>
<evidence type="ECO:0000313" key="6">
    <source>
        <dbReference type="Proteomes" id="UP001318040"/>
    </source>
</evidence>
<accession>A0AAJ7X109</accession>
<dbReference type="InterPro" id="IPR036047">
    <property type="entry name" value="F-box-like_dom_sf"/>
</dbReference>
<dbReference type="SUPFAM" id="SSF110069">
    <property type="entry name" value="ApaG-like"/>
    <property type="match status" value="1"/>
</dbReference>
<dbReference type="InterPro" id="IPR018958">
    <property type="entry name" value="Knr4/Smi1-like_dom"/>
</dbReference>
<dbReference type="SUPFAM" id="SSF160631">
    <property type="entry name" value="SMI1/KNR4-like"/>
    <property type="match status" value="1"/>
</dbReference>
<dbReference type="InterPro" id="IPR001810">
    <property type="entry name" value="F-box_dom"/>
</dbReference>
<protein>
    <submittedName>
        <fullName evidence="7">F-box only protein 3 isoform X1</fullName>
    </submittedName>
</protein>
<keyword evidence="2" id="KW-0833">Ubl conjugation pathway</keyword>
<dbReference type="Pfam" id="PF04379">
    <property type="entry name" value="DUF525"/>
    <property type="match status" value="1"/>
</dbReference>
<feature type="compositionally biased region" description="Acidic residues" evidence="3">
    <location>
        <begin position="18"/>
        <end position="32"/>
    </location>
</feature>
<dbReference type="Proteomes" id="UP001318040">
    <property type="component" value="Chromosome 24"/>
</dbReference>
<dbReference type="Pfam" id="PF09346">
    <property type="entry name" value="SMI1_KNR4"/>
    <property type="match status" value="1"/>
</dbReference>
<dbReference type="SUPFAM" id="SSF81383">
    <property type="entry name" value="F-box domain"/>
    <property type="match status" value="1"/>
</dbReference>
<proteinExistence type="predicted"/>
<comment type="pathway">
    <text evidence="1">Protein modification; protein ubiquitination.</text>
</comment>
<name>A0AAJ7X109_PETMA</name>
<dbReference type="Gene3D" id="1.20.1280.50">
    <property type="match status" value="1"/>
</dbReference>
<sequence>MASQDVIAVGGGGGDGGDVCDEGGEEGGDGDDGGGWRRLDAMPGDPLLLVLGMLDYTDLLRCGMVCRRLRQLVEHDALWKAQCRRYWLVRRLPAGVASWRECFREMFRDLGRYVGCYAEIKGAWNDLEKFLGENCPALLGNLREGILESVLDSLEAQVGIQFPNDFRCSLRIHDGEKFLGHGLMGSMKISNHHRSEHLLDVETAVMGYTTRRSLEGCLPLTFCTRTALSQYLDMSDKGGLHKHEVFYPSAVRDQTDYGVFDLFLMGSSFTDWFTSYVNNVVTGQYPILNNEIYKYTCDKDCVAQTGDITVSVVTSFLPEFSSVNPPHYFFTYRIRIEMAKDALPENACKLIRRFWIITDANGSKEEVEGPGVVGEFPTLRPGSRHEYTSCTTFTTSSGDMEGYYTFHQLGNPEAVFTATVPRFHMVCPPLRLAQDGQLKE</sequence>
<dbReference type="InterPro" id="IPR052121">
    <property type="entry name" value="F-box_SCF_Substrate_Recog"/>
</dbReference>
<evidence type="ECO:0000256" key="2">
    <source>
        <dbReference type="ARBA" id="ARBA00022786"/>
    </source>
</evidence>
<evidence type="ECO:0000256" key="1">
    <source>
        <dbReference type="ARBA" id="ARBA00004906"/>
    </source>
</evidence>
<dbReference type="InterPro" id="IPR007474">
    <property type="entry name" value="ApaG_domain"/>
</dbReference>
<dbReference type="PROSITE" id="PS50181">
    <property type="entry name" value="FBOX"/>
    <property type="match status" value="1"/>
</dbReference>
<dbReference type="PANTHER" id="PTHR46550">
    <property type="entry name" value="F-BOX ONLY PROTEIN 3"/>
    <property type="match status" value="1"/>
</dbReference>
<dbReference type="RefSeq" id="XP_032816053.1">
    <property type="nucleotide sequence ID" value="XM_032960162.1"/>
</dbReference>
<feature type="domain" description="F-box" evidence="4">
    <location>
        <begin position="36"/>
        <end position="82"/>
    </location>
</feature>
<dbReference type="InterPro" id="IPR036767">
    <property type="entry name" value="ApaG_sf"/>
</dbReference>
<dbReference type="Pfam" id="PF12937">
    <property type="entry name" value="F-box-like"/>
    <property type="match status" value="1"/>
</dbReference>
<dbReference type="SMART" id="SM00860">
    <property type="entry name" value="SMI1_KNR4"/>
    <property type="match status" value="1"/>
</dbReference>
<feature type="region of interest" description="Disordered" evidence="3">
    <location>
        <begin position="9"/>
        <end position="36"/>
    </location>
</feature>
<evidence type="ECO:0000313" key="7">
    <source>
        <dbReference type="RefSeq" id="XP_032816053.1"/>
    </source>
</evidence>
<dbReference type="GO" id="GO:0005737">
    <property type="term" value="C:cytoplasm"/>
    <property type="evidence" value="ECO:0007669"/>
    <property type="project" value="TreeGrafter"/>
</dbReference>
<dbReference type="PANTHER" id="PTHR46550:SF1">
    <property type="entry name" value="F-BOX PROTEIN 3"/>
    <property type="match status" value="1"/>
</dbReference>
<dbReference type="SMART" id="SM00256">
    <property type="entry name" value="FBOX"/>
    <property type="match status" value="1"/>
</dbReference>
<dbReference type="PROSITE" id="PS51087">
    <property type="entry name" value="APAG"/>
    <property type="match status" value="1"/>
</dbReference>
<evidence type="ECO:0000256" key="3">
    <source>
        <dbReference type="SAM" id="MobiDB-lite"/>
    </source>
</evidence>
<dbReference type="Gene3D" id="2.60.40.1470">
    <property type="entry name" value="ApaG domain"/>
    <property type="match status" value="1"/>
</dbReference>
<evidence type="ECO:0000259" key="5">
    <source>
        <dbReference type="PROSITE" id="PS51087"/>
    </source>
</evidence>